<name>A0A424YCJ3_9FIRM</name>
<dbReference type="InterPro" id="IPR000182">
    <property type="entry name" value="GNAT_dom"/>
</dbReference>
<accession>A0A424YCJ3</accession>
<evidence type="ECO:0000313" key="3">
    <source>
        <dbReference type="Proteomes" id="UP000285138"/>
    </source>
</evidence>
<gene>
    <name evidence="2" type="ORF">D5R97_07170</name>
</gene>
<dbReference type="AlphaFoldDB" id="A0A424YCJ3"/>
<sequence>MEKRNKEIKIVTAPQTLEEEKIVKCAEIVADAFEREGVTSYLFDFNKKNTREYYLRQTRNLVRLHLEGGDFFLMALKGEEVAGVAVINKNERLPFTKKIRSALVQVFSLIPMLTRVNLKRALSSRNAFRLSRELPPDYYTLFALAVHPHYQGQGIGKRLLSRVMEITEDNSHVSGMYLFTADEKNRLIYEGFGFEVVEEHQGGDIRVYHMFKGRN</sequence>
<dbReference type="InterPro" id="IPR016181">
    <property type="entry name" value="Acyl_CoA_acyltransferase"/>
</dbReference>
<dbReference type="SUPFAM" id="SSF55729">
    <property type="entry name" value="Acyl-CoA N-acyltransferases (Nat)"/>
    <property type="match status" value="1"/>
</dbReference>
<keyword evidence="2" id="KW-0808">Transferase</keyword>
<dbReference type="PANTHER" id="PTHR42791:SF1">
    <property type="entry name" value="N-ACETYLTRANSFERASE DOMAIN-CONTAINING PROTEIN"/>
    <property type="match status" value="1"/>
</dbReference>
<reference evidence="2 3" key="1">
    <citation type="submission" date="2018-08" db="EMBL/GenBank/DDBJ databases">
        <title>The metabolism and importance of syntrophic acetate oxidation coupled to methane or sulfide production in haloalkaline environments.</title>
        <authorList>
            <person name="Timmers P.H.A."/>
            <person name="Vavourakis C.D."/>
            <person name="Sorokin D.Y."/>
            <person name="Sinninghe Damste J.S."/>
            <person name="Muyzer G."/>
            <person name="Stams A.J.M."/>
            <person name="Plugge C.M."/>
        </authorList>
    </citation>
    <scope>NUCLEOTIDE SEQUENCE [LARGE SCALE GENOMIC DNA]</scope>
    <source>
        <strain evidence="2">MSAO_Bac1</strain>
    </source>
</reference>
<proteinExistence type="predicted"/>
<dbReference type="GO" id="GO:0016747">
    <property type="term" value="F:acyltransferase activity, transferring groups other than amino-acyl groups"/>
    <property type="evidence" value="ECO:0007669"/>
    <property type="project" value="InterPro"/>
</dbReference>
<dbReference type="Proteomes" id="UP000285138">
    <property type="component" value="Unassembled WGS sequence"/>
</dbReference>
<organism evidence="2 3">
    <name type="scientific">Candidatus Syntrophonatronum acetioxidans</name>
    <dbReference type="NCBI Taxonomy" id="1795816"/>
    <lineage>
        <taxon>Bacteria</taxon>
        <taxon>Bacillati</taxon>
        <taxon>Bacillota</taxon>
        <taxon>Clostridia</taxon>
        <taxon>Eubacteriales</taxon>
        <taxon>Syntrophomonadaceae</taxon>
        <taxon>Candidatus Syntrophonatronum</taxon>
    </lineage>
</organism>
<dbReference type="InterPro" id="IPR052523">
    <property type="entry name" value="Trichothecene_AcTrans"/>
</dbReference>
<dbReference type="PANTHER" id="PTHR42791">
    <property type="entry name" value="GNAT FAMILY ACETYLTRANSFERASE"/>
    <property type="match status" value="1"/>
</dbReference>
<comment type="caution">
    <text evidence="2">The sequence shown here is derived from an EMBL/GenBank/DDBJ whole genome shotgun (WGS) entry which is preliminary data.</text>
</comment>
<dbReference type="Pfam" id="PF00583">
    <property type="entry name" value="Acetyltransf_1"/>
    <property type="match status" value="1"/>
</dbReference>
<evidence type="ECO:0000259" key="1">
    <source>
        <dbReference type="PROSITE" id="PS51186"/>
    </source>
</evidence>
<dbReference type="PROSITE" id="PS51186">
    <property type="entry name" value="GNAT"/>
    <property type="match status" value="1"/>
</dbReference>
<dbReference type="Gene3D" id="3.40.630.30">
    <property type="match status" value="1"/>
</dbReference>
<feature type="domain" description="N-acetyltransferase" evidence="1">
    <location>
        <begin position="8"/>
        <end position="215"/>
    </location>
</feature>
<protein>
    <submittedName>
        <fullName evidence="2">N-acetyltransferase</fullName>
    </submittedName>
</protein>
<dbReference type="CDD" id="cd04301">
    <property type="entry name" value="NAT_SF"/>
    <property type="match status" value="1"/>
</dbReference>
<dbReference type="EMBL" id="QZAA01000185">
    <property type="protein sequence ID" value="RQD74810.1"/>
    <property type="molecule type" value="Genomic_DNA"/>
</dbReference>
<evidence type="ECO:0000313" key="2">
    <source>
        <dbReference type="EMBL" id="RQD74810.1"/>
    </source>
</evidence>